<dbReference type="AlphaFoldDB" id="A0A1G2D4Q8"/>
<organism evidence="2 3">
    <name type="scientific">Candidatus Lloydbacteria bacterium RIFCSPHIGHO2_02_FULL_50_13</name>
    <dbReference type="NCBI Taxonomy" id="1798661"/>
    <lineage>
        <taxon>Bacteria</taxon>
        <taxon>Candidatus Lloydiibacteriota</taxon>
    </lineage>
</organism>
<protein>
    <submittedName>
        <fullName evidence="2">Uncharacterized protein</fullName>
    </submittedName>
</protein>
<name>A0A1G2D4Q8_9BACT</name>
<evidence type="ECO:0000313" key="3">
    <source>
        <dbReference type="Proteomes" id="UP000177996"/>
    </source>
</evidence>
<feature type="transmembrane region" description="Helical" evidence="1">
    <location>
        <begin position="45"/>
        <end position="67"/>
    </location>
</feature>
<evidence type="ECO:0000313" key="2">
    <source>
        <dbReference type="EMBL" id="OGZ07748.1"/>
    </source>
</evidence>
<dbReference type="EMBL" id="MHLL01000053">
    <property type="protein sequence ID" value="OGZ07748.1"/>
    <property type="molecule type" value="Genomic_DNA"/>
</dbReference>
<reference evidence="2 3" key="1">
    <citation type="journal article" date="2016" name="Nat. Commun.">
        <title>Thousands of microbial genomes shed light on interconnected biogeochemical processes in an aquifer system.</title>
        <authorList>
            <person name="Anantharaman K."/>
            <person name="Brown C.T."/>
            <person name="Hug L.A."/>
            <person name="Sharon I."/>
            <person name="Castelle C.J."/>
            <person name="Probst A.J."/>
            <person name="Thomas B.C."/>
            <person name="Singh A."/>
            <person name="Wilkins M.J."/>
            <person name="Karaoz U."/>
            <person name="Brodie E.L."/>
            <person name="Williams K.H."/>
            <person name="Hubbard S.S."/>
            <person name="Banfield J.F."/>
        </authorList>
    </citation>
    <scope>NUCLEOTIDE SEQUENCE [LARGE SCALE GENOMIC DNA]</scope>
</reference>
<keyword evidence="1" id="KW-0812">Transmembrane</keyword>
<feature type="transmembrane region" description="Helical" evidence="1">
    <location>
        <begin position="7"/>
        <end position="25"/>
    </location>
</feature>
<comment type="caution">
    <text evidence="2">The sequence shown here is derived from an EMBL/GenBank/DDBJ whole genome shotgun (WGS) entry which is preliminary data.</text>
</comment>
<gene>
    <name evidence="2" type="ORF">A3D65_01440</name>
</gene>
<proteinExistence type="predicted"/>
<evidence type="ECO:0000256" key="1">
    <source>
        <dbReference type="SAM" id="Phobius"/>
    </source>
</evidence>
<dbReference type="Proteomes" id="UP000177996">
    <property type="component" value="Unassembled WGS sequence"/>
</dbReference>
<accession>A0A1G2D4Q8</accession>
<sequence length="73" mass="8378">MKLSSRQAVLVIFILCVVEIGGLAWLTIETPAWLNQHDDLVGVKFWLVIHLVLFMLLGIVSIIYRFYDFLTGQ</sequence>
<keyword evidence="1" id="KW-0472">Membrane</keyword>
<keyword evidence="1" id="KW-1133">Transmembrane helix</keyword>